<comment type="caution">
    <text evidence="1">The sequence shown here is derived from an EMBL/GenBank/DDBJ whole genome shotgun (WGS) entry which is preliminary data.</text>
</comment>
<dbReference type="InterPro" id="IPR014988">
    <property type="entry name" value="Uncharacterised_YqcI/YcgG"/>
</dbReference>
<evidence type="ECO:0000313" key="2">
    <source>
        <dbReference type="Proteomes" id="UP000469125"/>
    </source>
</evidence>
<gene>
    <name evidence="1" type="ORF">GMD78_06835</name>
</gene>
<accession>A0A6N8FK06</accession>
<reference evidence="1 2" key="1">
    <citation type="submission" date="2019-11" db="EMBL/GenBank/DDBJ databases">
        <authorList>
            <person name="Li X."/>
        </authorList>
    </citation>
    <scope>NUCLEOTIDE SEQUENCE [LARGE SCALE GENOMIC DNA]</scope>
    <source>
        <strain evidence="1 2">L9</strain>
    </source>
</reference>
<dbReference type="RefSeq" id="WP_155668101.1">
    <property type="nucleotide sequence ID" value="NZ_WOCA01000004.1"/>
</dbReference>
<protein>
    <recommendedName>
        <fullName evidence="3">YqcI/YcgG family protein</fullName>
    </recommendedName>
</protein>
<dbReference type="PANTHER" id="PTHR40045">
    <property type="entry name" value="YCGG FAMILY PROTEIN"/>
    <property type="match status" value="1"/>
</dbReference>
<keyword evidence="2" id="KW-1185">Reference proteome</keyword>
<evidence type="ECO:0000313" key="1">
    <source>
        <dbReference type="EMBL" id="MUK88109.1"/>
    </source>
</evidence>
<dbReference type="AlphaFoldDB" id="A0A6N8FK06"/>
<proteinExistence type="predicted"/>
<sequence>MTDKKDLFPCIPATIGFSLNQFRYGFVGDPRERSTIFELSELLRDFTKSSREFGKYTSLVVFYQLPEEVKTTYSVKQFEQLFWEQLNGLAAIDRIEWPSDIPIDAHHHMWEFCFEGERYFIYCATPAHKHRKSRQYETMMLAITPRWVFREFYKTNPHAIKIKNMVRKRLSNYDSASIHPHLNSYGNEDNFEWKQYFLRDDYTSLSECPFQRD</sequence>
<dbReference type="Pfam" id="PF08892">
    <property type="entry name" value="YqcI_YcgG"/>
    <property type="match status" value="1"/>
</dbReference>
<evidence type="ECO:0008006" key="3">
    <source>
        <dbReference type="Google" id="ProtNLM"/>
    </source>
</evidence>
<dbReference type="EMBL" id="WOCA01000004">
    <property type="protein sequence ID" value="MUK88109.1"/>
    <property type="molecule type" value="Genomic_DNA"/>
</dbReference>
<organism evidence="1 2">
    <name type="scientific">Ornithinibacillus caprae</name>
    <dbReference type="NCBI Taxonomy" id="2678566"/>
    <lineage>
        <taxon>Bacteria</taxon>
        <taxon>Bacillati</taxon>
        <taxon>Bacillota</taxon>
        <taxon>Bacilli</taxon>
        <taxon>Bacillales</taxon>
        <taxon>Bacillaceae</taxon>
        <taxon>Ornithinibacillus</taxon>
    </lineage>
</organism>
<dbReference type="Proteomes" id="UP000469125">
    <property type="component" value="Unassembled WGS sequence"/>
</dbReference>
<dbReference type="PANTHER" id="PTHR40045:SF1">
    <property type="entry name" value="YQCI_YCGG FAMILY PROTEIN"/>
    <property type="match status" value="1"/>
</dbReference>
<name>A0A6N8FK06_9BACI</name>